<dbReference type="GO" id="GO:0008270">
    <property type="term" value="F:zinc ion binding"/>
    <property type="evidence" value="ECO:0007669"/>
    <property type="project" value="UniProtKB-KW"/>
</dbReference>
<evidence type="ECO:0000256" key="2">
    <source>
        <dbReference type="ARBA" id="ARBA00022771"/>
    </source>
</evidence>
<dbReference type="AlphaFoldDB" id="A0A7J6KIF9"/>
<evidence type="ECO:0000313" key="7">
    <source>
        <dbReference type="EMBL" id="KAF4647073.1"/>
    </source>
</evidence>
<feature type="non-terminal residue" evidence="7">
    <location>
        <position position="185"/>
    </location>
</feature>
<keyword evidence="1 4" id="KW-0479">Metal-binding</keyword>
<accession>A0A7J6KIF9</accession>
<proteinExistence type="predicted"/>
<gene>
    <name evidence="7" type="ORF">FOZ61_004695</name>
</gene>
<dbReference type="Proteomes" id="UP000570595">
    <property type="component" value="Unassembled WGS sequence"/>
</dbReference>
<protein>
    <recommendedName>
        <fullName evidence="6">C3H1-type domain-containing protein</fullName>
    </recommendedName>
</protein>
<feature type="region of interest" description="Disordered" evidence="5">
    <location>
        <begin position="66"/>
        <end position="106"/>
    </location>
</feature>
<dbReference type="InterPro" id="IPR036855">
    <property type="entry name" value="Znf_CCCH_sf"/>
</dbReference>
<feature type="compositionally biased region" description="Polar residues" evidence="5">
    <location>
        <begin position="9"/>
        <end position="39"/>
    </location>
</feature>
<keyword evidence="3 4" id="KW-0862">Zinc</keyword>
<evidence type="ECO:0000259" key="6">
    <source>
        <dbReference type="PROSITE" id="PS50103"/>
    </source>
</evidence>
<evidence type="ECO:0000256" key="1">
    <source>
        <dbReference type="ARBA" id="ARBA00022723"/>
    </source>
</evidence>
<dbReference type="PROSITE" id="PS50103">
    <property type="entry name" value="ZF_C3H1"/>
    <property type="match status" value="1"/>
</dbReference>
<reference evidence="7 8" key="1">
    <citation type="submission" date="2020-04" db="EMBL/GenBank/DDBJ databases">
        <title>Perkinsus olseni comparative genomics.</title>
        <authorList>
            <person name="Bogema D.R."/>
        </authorList>
    </citation>
    <scope>NUCLEOTIDE SEQUENCE [LARGE SCALE GENOMIC DNA]</scope>
    <source>
        <strain evidence="7">ATCC PRA-179</strain>
    </source>
</reference>
<organism evidence="7 8">
    <name type="scientific">Perkinsus olseni</name>
    <name type="common">Perkinsus atlanticus</name>
    <dbReference type="NCBI Taxonomy" id="32597"/>
    <lineage>
        <taxon>Eukaryota</taxon>
        <taxon>Sar</taxon>
        <taxon>Alveolata</taxon>
        <taxon>Perkinsozoa</taxon>
        <taxon>Perkinsea</taxon>
        <taxon>Perkinsida</taxon>
        <taxon>Perkinsidae</taxon>
        <taxon>Perkinsus</taxon>
    </lineage>
</organism>
<dbReference type="Pfam" id="PF00642">
    <property type="entry name" value="zf-CCCH"/>
    <property type="match status" value="1"/>
</dbReference>
<feature type="non-terminal residue" evidence="7">
    <location>
        <position position="1"/>
    </location>
</feature>
<keyword evidence="2 4" id="KW-0863">Zinc-finger</keyword>
<feature type="domain" description="C3H1-type" evidence="6">
    <location>
        <begin position="40"/>
        <end position="68"/>
    </location>
</feature>
<dbReference type="SMART" id="SM00356">
    <property type="entry name" value="ZnF_C3H1"/>
    <property type="match status" value="1"/>
</dbReference>
<dbReference type="EMBL" id="JABAHT010002654">
    <property type="protein sequence ID" value="KAF4647073.1"/>
    <property type="molecule type" value="Genomic_DNA"/>
</dbReference>
<dbReference type="SUPFAM" id="SSF90229">
    <property type="entry name" value="CCCH zinc finger"/>
    <property type="match status" value="1"/>
</dbReference>
<dbReference type="InterPro" id="IPR000571">
    <property type="entry name" value="Znf_CCCH"/>
</dbReference>
<name>A0A7J6KIF9_PEROL</name>
<dbReference type="Gene3D" id="4.10.1000.10">
    <property type="entry name" value="Zinc finger, CCCH-type"/>
    <property type="match status" value="1"/>
</dbReference>
<evidence type="ECO:0000256" key="4">
    <source>
        <dbReference type="PROSITE-ProRule" id="PRU00723"/>
    </source>
</evidence>
<feature type="region of interest" description="Disordered" evidence="5">
    <location>
        <begin position="1"/>
        <end position="43"/>
    </location>
</feature>
<feature type="zinc finger region" description="C3H1-type" evidence="4">
    <location>
        <begin position="40"/>
        <end position="68"/>
    </location>
</feature>
<evidence type="ECO:0000256" key="3">
    <source>
        <dbReference type="ARBA" id="ARBA00022833"/>
    </source>
</evidence>
<comment type="caution">
    <text evidence="7">The sequence shown here is derived from an EMBL/GenBank/DDBJ whole genome shotgun (WGS) entry which is preliminary data.</text>
</comment>
<evidence type="ECO:0000313" key="8">
    <source>
        <dbReference type="Proteomes" id="UP000570595"/>
    </source>
</evidence>
<sequence>NRGRHPLNVVTNGVSNGGLSQDDGGSSTDRPVEGKQSTGGRRRPICYQWQRKGYCRFGDRCKFRHDGPDASTRSTSDKKGTVSHVQASPVTVESDGSDTDDSSISSEDNINVISHVGGYDGLPFAELVIAGYGSVPALLDSGAYRNYIPSTLVDTLSGSVDFDVRLGGKETAALADGQTIQITGT</sequence>
<evidence type="ECO:0000256" key="5">
    <source>
        <dbReference type="SAM" id="MobiDB-lite"/>
    </source>
</evidence>
<dbReference type="OrthoDB" id="336321at2759"/>